<keyword evidence="10" id="KW-0479">Metal-binding</keyword>
<evidence type="ECO:0000256" key="4">
    <source>
        <dbReference type="ARBA" id="ARBA00022989"/>
    </source>
</evidence>
<evidence type="ECO:0000256" key="8">
    <source>
        <dbReference type="ARBA" id="ARBA00035585"/>
    </source>
</evidence>
<dbReference type="HAMAP" id="MF_00454">
    <property type="entry name" value="FluC"/>
    <property type="match status" value="1"/>
</dbReference>
<dbReference type="AlphaFoldDB" id="H1D0J9"/>
<dbReference type="InterPro" id="IPR003691">
    <property type="entry name" value="FluC"/>
</dbReference>
<dbReference type="GO" id="GO:0046872">
    <property type="term" value="F:metal ion binding"/>
    <property type="evidence" value="ECO:0007669"/>
    <property type="project" value="UniProtKB-KW"/>
</dbReference>
<dbReference type="Pfam" id="PF02537">
    <property type="entry name" value="CRCB"/>
    <property type="match status" value="1"/>
</dbReference>
<dbReference type="STRING" id="742743.HMPREF9453_01137"/>
<dbReference type="PANTHER" id="PTHR28259:SF1">
    <property type="entry name" value="FLUORIDE EXPORT PROTEIN 1-RELATED"/>
    <property type="match status" value="1"/>
</dbReference>
<keyword evidence="10" id="KW-0406">Ion transport</keyword>
<keyword evidence="2 10" id="KW-1003">Cell membrane</keyword>
<feature type="binding site" evidence="10">
    <location>
        <position position="79"/>
    </location>
    <ligand>
        <name>Na(+)</name>
        <dbReference type="ChEBI" id="CHEBI:29101"/>
        <note>structural</note>
    </ligand>
</feature>
<reference evidence="11 12" key="1">
    <citation type="submission" date="2011-11" db="EMBL/GenBank/DDBJ databases">
        <title>The Genome Sequence of Dialister succinatiphilus YIT 11850.</title>
        <authorList>
            <consortium name="The Broad Institute Genome Sequencing Platform"/>
            <person name="Earl A."/>
            <person name="Ward D."/>
            <person name="Feldgarden M."/>
            <person name="Gevers D."/>
            <person name="Morotomi M."/>
            <person name="Young S.K."/>
            <person name="Zeng Q."/>
            <person name="Gargeya S."/>
            <person name="Fitzgerald M."/>
            <person name="Haas B."/>
            <person name="Abouelleil A."/>
            <person name="Alvarado L."/>
            <person name="Arachchi H.M."/>
            <person name="Berlin A."/>
            <person name="Brown A."/>
            <person name="Chapman S.B."/>
            <person name="Dunbar C."/>
            <person name="Gearin G."/>
            <person name="Goldberg J."/>
            <person name="Griggs A."/>
            <person name="Gujja S."/>
            <person name="Heiman D."/>
            <person name="Howarth C."/>
            <person name="Lui A."/>
            <person name="MacDonald P.J.P."/>
            <person name="Montmayeur A."/>
            <person name="Murphy C."/>
            <person name="Neiman D."/>
            <person name="Pearson M."/>
            <person name="Priest M."/>
            <person name="Roberts A."/>
            <person name="Saif S."/>
            <person name="Shea T."/>
            <person name="Sisk P."/>
            <person name="Stolte C."/>
            <person name="Sykes S."/>
            <person name="Wortman J."/>
            <person name="Nusbaum C."/>
            <person name="Birren B."/>
        </authorList>
    </citation>
    <scope>NUCLEOTIDE SEQUENCE [LARGE SCALE GENOMIC DNA]</scope>
    <source>
        <strain evidence="11 12">YIT 11850</strain>
    </source>
</reference>
<dbReference type="Proteomes" id="UP000003277">
    <property type="component" value="Unassembled WGS sequence"/>
</dbReference>
<feature type="transmembrane region" description="Helical" evidence="10">
    <location>
        <begin position="104"/>
        <end position="122"/>
    </location>
</feature>
<keyword evidence="6 10" id="KW-0407">Ion channel</keyword>
<dbReference type="eggNOG" id="COG0239">
    <property type="taxonomic scope" value="Bacteria"/>
</dbReference>
<comment type="catalytic activity">
    <reaction evidence="8">
        <text>fluoride(in) = fluoride(out)</text>
        <dbReference type="Rhea" id="RHEA:76159"/>
        <dbReference type="ChEBI" id="CHEBI:17051"/>
    </reaction>
    <physiologicalReaction direction="left-to-right" evidence="8">
        <dbReference type="Rhea" id="RHEA:76160"/>
    </physiologicalReaction>
</comment>
<comment type="function">
    <text evidence="9 10">Fluoride-specific ion channel. Important for reducing fluoride concentration in the cell, thus reducing its toxicity.</text>
</comment>
<proteinExistence type="inferred from homology"/>
<evidence type="ECO:0000256" key="6">
    <source>
        <dbReference type="ARBA" id="ARBA00023303"/>
    </source>
</evidence>
<keyword evidence="4 10" id="KW-1133">Transmembrane helix</keyword>
<feature type="transmembrane region" description="Helical" evidence="10">
    <location>
        <begin position="65"/>
        <end position="84"/>
    </location>
</feature>
<evidence type="ECO:0000256" key="7">
    <source>
        <dbReference type="ARBA" id="ARBA00035120"/>
    </source>
</evidence>
<accession>H1D0J9</accession>
<dbReference type="EMBL" id="ADLT01000037">
    <property type="protein sequence ID" value="EHO62958.1"/>
    <property type="molecule type" value="Genomic_DNA"/>
</dbReference>
<dbReference type="NCBIfam" id="TIGR00494">
    <property type="entry name" value="crcB"/>
    <property type="match status" value="1"/>
</dbReference>
<evidence type="ECO:0000313" key="11">
    <source>
        <dbReference type="EMBL" id="EHO62958.1"/>
    </source>
</evidence>
<evidence type="ECO:0000256" key="9">
    <source>
        <dbReference type="ARBA" id="ARBA00049940"/>
    </source>
</evidence>
<keyword evidence="3 10" id="KW-0812">Transmembrane</keyword>
<evidence type="ECO:0000256" key="10">
    <source>
        <dbReference type="HAMAP-Rule" id="MF_00454"/>
    </source>
</evidence>
<dbReference type="GO" id="GO:0140114">
    <property type="term" value="P:cellular detoxification of fluoride"/>
    <property type="evidence" value="ECO:0007669"/>
    <property type="project" value="UniProtKB-UniRule"/>
</dbReference>
<keyword evidence="10" id="KW-0813">Transport</keyword>
<dbReference type="PANTHER" id="PTHR28259">
    <property type="entry name" value="FLUORIDE EXPORT PROTEIN 1-RELATED"/>
    <property type="match status" value="1"/>
</dbReference>
<keyword evidence="12" id="KW-1185">Reference proteome</keyword>
<comment type="caution">
    <text evidence="11">The sequence shown here is derived from an EMBL/GenBank/DDBJ whole genome shotgun (WGS) entry which is preliminary data.</text>
</comment>
<evidence type="ECO:0000256" key="3">
    <source>
        <dbReference type="ARBA" id="ARBA00022692"/>
    </source>
</evidence>
<gene>
    <name evidence="10" type="primary">fluC</name>
    <name evidence="10" type="synonym">crcB</name>
    <name evidence="11" type="ORF">HMPREF9453_01137</name>
</gene>
<dbReference type="GO" id="GO:0062054">
    <property type="term" value="F:fluoride channel activity"/>
    <property type="evidence" value="ECO:0007669"/>
    <property type="project" value="UniProtKB-UniRule"/>
</dbReference>
<evidence type="ECO:0000313" key="12">
    <source>
        <dbReference type="Proteomes" id="UP000003277"/>
    </source>
</evidence>
<keyword evidence="5 10" id="KW-0472">Membrane</keyword>
<keyword evidence="10" id="KW-0915">Sodium</keyword>
<evidence type="ECO:0000256" key="2">
    <source>
        <dbReference type="ARBA" id="ARBA00022475"/>
    </source>
</evidence>
<evidence type="ECO:0000256" key="5">
    <source>
        <dbReference type="ARBA" id="ARBA00023136"/>
    </source>
</evidence>
<name>H1D0J9_9FIRM</name>
<feature type="transmembrane region" description="Helical" evidence="10">
    <location>
        <begin position="38"/>
        <end position="58"/>
    </location>
</feature>
<dbReference type="GO" id="GO:0005886">
    <property type="term" value="C:plasma membrane"/>
    <property type="evidence" value="ECO:0007669"/>
    <property type="project" value="UniProtKB-SubCell"/>
</dbReference>
<dbReference type="HOGENOM" id="CLU_114342_2_3_9"/>
<feature type="binding site" evidence="10">
    <location>
        <position position="76"/>
    </location>
    <ligand>
        <name>Na(+)</name>
        <dbReference type="ChEBI" id="CHEBI:29101"/>
        <note>structural</note>
    </ligand>
</feature>
<dbReference type="PATRIC" id="fig|742743.3.peg.1151"/>
<comment type="activity regulation">
    <text evidence="10">Na(+) is not transported, but it plays an essential structural role and its presence is essential for fluoride channel function.</text>
</comment>
<sequence length="127" mass="13389">MNYVYPLLVAAGGALGALCRYMTTLVMAGWMGTSFPYGTLAVNGAGSFLIGILGVLFSRVYPLPGAAAFLITGFLGGLTTFSSFMNETLQLWASGRWLEGLGYLFAQLACGLLLVALGAFLAEKIFL</sequence>
<organism evidence="11 12">
    <name type="scientific">Dialister succinatiphilus YIT 11850</name>
    <dbReference type="NCBI Taxonomy" id="742743"/>
    <lineage>
        <taxon>Bacteria</taxon>
        <taxon>Bacillati</taxon>
        <taxon>Bacillota</taxon>
        <taxon>Negativicutes</taxon>
        <taxon>Veillonellales</taxon>
        <taxon>Veillonellaceae</taxon>
        <taxon>Dialister</taxon>
    </lineage>
</organism>
<evidence type="ECO:0000256" key="1">
    <source>
        <dbReference type="ARBA" id="ARBA00004651"/>
    </source>
</evidence>
<protein>
    <recommendedName>
        <fullName evidence="10">Fluoride-specific ion channel FluC</fullName>
    </recommendedName>
</protein>
<comment type="similarity">
    <text evidence="7 10">Belongs to the fluoride channel Fluc/FEX (TC 1.A.43) family.</text>
</comment>
<comment type="subcellular location">
    <subcellularLocation>
        <location evidence="1 10">Cell membrane</location>
        <topology evidence="1 10">Multi-pass membrane protein</topology>
    </subcellularLocation>
</comment>